<dbReference type="InterPro" id="IPR048161">
    <property type="entry name" value="PA2928-like"/>
</dbReference>
<evidence type="ECO:0000256" key="1">
    <source>
        <dbReference type="SAM" id="Phobius"/>
    </source>
</evidence>
<organism evidence="2 3">
    <name type="scientific">Lysinibacillus capsici</name>
    <dbReference type="NCBI Taxonomy" id="2115968"/>
    <lineage>
        <taxon>Bacteria</taxon>
        <taxon>Bacillati</taxon>
        <taxon>Bacillota</taxon>
        <taxon>Bacilli</taxon>
        <taxon>Bacillales</taxon>
        <taxon>Bacillaceae</taxon>
        <taxon>Lysinibacillus</taxon>
    </lineage>
</organism>
<reference evidence="2 3" key="1">
    <citation type="submission" date="2018-06" db="EMBL/GenBank/DDBJ databases">
        <authorList>
            <consortium name="Pathogen Informatics"/>
            <person name="Doyle S."/>
        </authorList>
    </citation>
    <scope>NUCLEOTIDE SEQUENCE [LARGE SCALE GENOMIC DNA]</scope>
    <source>
        <strain evidence="2 3">NCTC7582</strain>
    </source>
</reference>
<sequence>MEQFLQRYIDSWRLNGWLIHDIFFCIVLGTGLLLFLFIVMKRKRLVISSILLIAFLFVSNLLMIVFGLAGRGFPIKSDSPIYTDDSQSIAVQMVQGSENNGTSNGITHLIAHHLLVAVNLQTGEKQWTKSASYKETLLGEFMGGVLVHHRDDEFGQLSLVDMETGKELLSKKDFRTQHPSLIAILSNNAHQMAVLENHLYLEGVDGKFYRFDGKTLSEDAKAQDYLSARFFIETELPGYFATHPQPVEDYQTIRDFSQAVLTEPAIQAYENLQPKVVDVDIIEKTALVSYRQTQRESAEHMLLLYDMNKHQVLWERNIGIINSQQQQPTVRTLENSYVIQAGDRLLVLDKKMNKRSVHYHLRWNRPIDE</sequence>
<feature type="transmembrane region" description="Helical" evidence="1">
    <location>
        <begin position="45"/>
        <end position="69"/>
    </location>
</feature>
<keyword evidence="1" id="KW-1133">Transmembrane helix</keyword>
<evidence type="ECO:0000313" key="2">
    <source>
        <dbReference type="EMBL" id="SPU38506.1"/>
    </source>
</evidence>
<gene>
    <name evidence="2" type="ORF">NCTC7582_04468</name>
</gene>
<dbReference type="AlphaFoldDB" id="A0A2X1BV45"/>
<keyword evidence="1" id="KW-0472">Membrane</keyword>
<dbReference type="InterPro" id="IPR015943">
    <property type="entry name" value="WD40/YVTN_repeat-like_dom_sf"/>
</dbReference>
<proteinExistence type="predicted"/>
<dbReference type="Proteomes" id="UP000251431">
    <property type="component" value="Unassembled WGS sequence"/>
</dbReference>
<dbReference type="RefSeq" id="WP_066037760.1">
    <property type="nucleotide sequence ID" value="NZ_JANPWF010000001.1"/>
</dbReference>
<dbReference type="Gene3D" id="2.130.10.10">
    <property type="entry name" value="YVTN repeat-like/Quinoprotein amine dehydrogenase"/>
    <property type="match status" value="1"/>
</dbReference>
<keyword evidence="1" id="KW-0812">Transmembrane</keyword>
<dbReference type="NCBIfam" id="NF041516">
    <property type="entry name" value="PA2928_fam"/>
    <property type="match status" value="1"/>
</dbReference>
<evidence type="ECO:0000313" key="3">
    <source>
        <dbReference type="Proteomes" id="UP000251431"/>
    </source>
</evidence>
<dbReference type="EMBL" id="UAQE01000004">
    <property type="protein sequence ID" value="SPU38506.1"/>
    <property type="molecule type" value="Genomic_DNA"/>
</dbReference>
<feature type="transmembrane region" description="Helical" evidence="1">
    <location>
        <begin position="17"/>
        <end position="38"/>
    </location>
</feature>
<accession>A0A2X1BV45</accession>
<protein>
    <submittedName>
        <fullName evidence="2">Uncharacterized protein</fullName>
    </submittedName>
</protein>
<name>A0A2X1BV45_9BACI</name>